<gene>
    <name evidence="1" type="ORF">Pla8534_67700</name>
</gene>
<reference evidence="1 2" key="1">
    <citation type="submission" date="2019-02" db="EMBL/GenBank/DDBJ databases">
        <title>Deep-cultivation of Planctomycetes and their phenomic and genomic characterization uncovers novel biology.</title>
        <authorList>
            <person name="Wiegand S."/>
            <person name="Jogler M."/>
            <person name="Boedeker C."/>
            <person name="Pinto D."/>
            <person name="Vollmers J."/>
            <person name="Rivas-Marin E."/>
            <person name="Kohn T."/>
            <person name="Peeters S.H."/>
            <person name="Heuer A."/>
            <person name="Rast P."/>
            <person name="Oberbeckmann S."/>
            <person name="Bunk B."/>
            <person name="Jeske O."/>
            <person name="Meyerdierks A."/>
            <person name="Storesund J.E."/>
            <person name="Kallscheuer N."/>
            <person name="Luecker S."/>
            <person name="Lage O.M."/>
            <person name="Pohl T."/>
            <person name="Merkel B.J."/>
            <person name="Hornburger P."/>
            <person name="Mueller R.-W."/>
            <person name="Bruemmer F."/>
            <person name="Labrenz M."/>
            <person name="Spormann A.M."/>
            <person name="Op den Camp H."/>
            <person name="Overmann J."/>
            <person name="Amann R."/>
            <person name="Jetten M.S.M."/>
            <person name="Mascher T."/>
            <person name="Medema M.H."/>
            <person name="Devos D.P."/>
            <person name="Kaster A.-K."/>
            <person name="Ovreas L."/>
            <person name="Rohde M."/>
            <person name="Galperin M.Y."/>
            <person name="Jogler C."/>
        </authorList>
    </citation>
    <scope>NUCLEOTIDE SEQUENCE [LARGE SCALE GENOMIC DNA]</scope>
    <source>
        <strain evidence="1 2">Pla85_3_4</strain>
    </source>
</reference>
<organism evidence="1 2">
    <name type="scientific">Lignipirellula cremea</name>
    <dbReference type="NCBI Taxonomy" id="2528010"/>
    <lineage>
        <taxon>Bacteria</taxon>
        <taxon>Pseudomonadati</taxon>
        <taxon>Planctomycetota</taxon>
        <taxon>Planctomycetia</taxon>
        <taxon>Pirellulales</taxon>
        <taxon>Pirellulaceae</taxon>
        <taxon>Lignipirellula</taxon>
    </lineage>
</organism>
<dbReference type="OrthoDB" id="242013at2"/>
<evidence type="ECO:0000313" key="2">
    <source>
        <dbReference type="Proteomes" id="UP000317648"/>
    </source>
</evidence>
<protein>
    <submittedName>
        <fullName evidence="1">Uncharacterized protein</fullName>
    </submittedName>
</protein>
<dbReference type="EMBL" id="CP036433">
    <property type="protein sequence ID" value="QDU98859.1"/>
    <property type="molecule type" value="Genomic_DNA"/>
</dbReference>
<dbReference type="RefSeq" id="WP_145058435.1">
    <property type="nucleotide sequence ID" value="NZ_CP036433.1"/>
</dbReference>
<dbReference type="KEGG" id="lcre:Pla8534_67700"/>
<evidence type="ECO:0000313" key="1">
    <source>
        <dbReference type="EMBL" id="QDU98859.1"/>
    </source>
</evidence>
<dbReference type="Proteomes" id="UP000317648">
    <property type="component" value="Chromosome"/>
</dbReference>
<name>A0A518E451_9BACT</name>
<keyword evidence="2" id="KW-1185">Reference proteome</keyword>
<sequence>MHCLDLANGSCQCSLDRGNLAFLACVDCGLAIAVGSRQLTAIELTMGKVAAGWPLKLPVDSLPSERGYFGEGHYYLPLNGGAKRRRSSLTRPRSSTARNVLAEPFLAT</sequence>
<accession>A0A518E451</accession>
<proteinExistence type="predicted"/>
<dbReference type="AlphaFoldDB" id="A0A518E451"/>